<dbReference type="PROSITE" id="PS00122">
    <property type="entry name" value="CARBOXYLESTERASE_B_1"/>
    <property type="match status" value="1"/>
</dbReference>
<evidence type="ECO:0000256" key="1">
    <source>
        <dbReference type="ARBA" id="ARBA00005964"/>
    </source>
</evidence>
<gene>
    <name evidence="6" type="primary">ARB_02369_5</name>
    <name evidence="6" type="ORF">LOC62_02G001852</name>
</gene>
<dbReference type="InterPro" id="IPR050309">
    <property type="entry name" value="Type-B_Carboxylest/Lipase"/>
</dbReference>
<dbReference type="PANTHER" id="PTHR11559">
    <property type="entry name" value="CARBOXYLESTERASE"/>
    <property type="match status" value="1"/>
</dbReference>
<comment type="similarity">
    <text evidence="1 3">Belongs to the type-B carboxylesterase/lipase family.</text>
</comment>
<name>A0AAF0Y2P4_9TREE</name>
<dbReference type="GeneID" id="87805105"/>
<evidence type="ECO:0000259" key="5">
    <source>
        <dbReference type="Pfam" id="PF00135"/>
    </source>
</evidence>
<dbReference type="InterPro" id="IPR002018">
    <property type="entry name" value="CarbesteraseB"/>
</dbReference>
<evidence type="ECO:0000313" key="7">
    <source>
        <dbReference type="Proteomes" id="UP000827549"/>
    </source>
</evidence>
<dbReference type="InterPro" id="IPR019826">
    <property type="entry name" value="Carboxylesterase_B_AS"/>
</dbReference>
<keyword evidence="7" id="KW-1185">Reference proteome</keyword>
<sequence>MLLRTIILVLSAASALSAAVPRGKPCPTTTTPPDGKITATTKQRGNKVAVVGKVLNGAELFGGIPFAQPPTGDLRWAHPLPAEYGAAVDATQLGDICPQDLTYSAIAYNMSEDCLNLNVQRPVGTSPKDKLPVLFWIYGGGFVGGNSAKYTSPYLVNYGAATGRPFVLVTANHRLGYLGWPYGDDFAKNNAGNLGLRDQILALEWARDNIAGFGGDPKKVTVFGLSAGAISVSIMMLDKKQKLFRGAIMQSGPASATGVYRVDEAWQEPYDEFARLAGCAAPVNTTRWACLKALPGPQVWNASIAIHNNLTWMAPYFNAPSIDGEILPDHPYDLIKRGNVANIPFISGTVADEGTVFVFDPLIPKDENGTRQFIKGMFPHGLPDPLLDKIIKMYPNDPAVGSPFGTGNETFGEPPAWKQTTAIFGDMPFESKRRWFHRSANKHGNCNTWSYLWKTKNPTTPAMYGFAHADDVSYMFGQVNVTANYTAEEVEVSEAIMNYWINFAYYLDPNGKDSRRRSNTFEPPPGVDHPNTTAVFPFWPVHSFPKNKDTLLFSPGNITIIQDDYREEQIDTFLLPEMIRPLGQ</sequence>
<dbReference type="AlphaFoldDB" id="A0AAF0Y2P4"/>
<keyword evidence="3" id="KW-0732">Signal</keyword>
<feature type="compositionally biased region" description="Polar residues" evidence="4">
    <location>
        <begin position="27"/>
        <end position="41"/>
    </location>
</feature>
<feature type="chain" id="PRO_5041772292" description="Carboxylic ester hydrolase" evidence="3">
    <location>
        <begin position="19"/>
        <end position="584"/>
    </location>
</feature>
<keyword evidence="2 3" id="KW-0378">Hydrolase</keyword>
<dbReference type="EMBL" id="CP086715">
    <property type="protein sequence ID" value="WOO78302.1"/>
    <property type="molecule type" value="Genomic_DNA"/>
</dbReference>
<feature type="region of interest" description="Disordered" evidence="4">
    <location>
        <begin position="22"/>
        <end position="41"/>
    </location>
</feature>
<accession>A0AAF0Y2P4</accession>
<evidence type="ECO:0000313" key="6">
    <source>
        <dbReference type="EMBL" id="WOO78302.1"/>
    </source>
</evidence>
<organism evidence="6 7">
    <name type="scientific">Vanrija pseudolonga</name>
    <dbReference type="NCBI Taxonomy" id="143232"/>
    <lineage>
        <taxon>Eukaryota</taxon>
        <taxon>Fungi</taxon>
        <taxon>Dikarya</taxon>
        <taxon>Basidiomycota</taxon>
        <taxon>Agaricomycotina</taxon>
        <taxon>Tremellomycetes</taxon>
        <taxon>Trichosporonales</taxon>
        <taxon>Trichosporonaceae</taxon>
        <taxon>Vanrija</taxon>
    </lineage>
</organism>
<dbReference type="SUPFAM" id="SSF53474">
    <property type="entry name" value="alpha/beta-Hydrolases"/>
    <property type="match status" value="1"/>
</dbReference>
<dbReference type="GO" id="GO:0016787">
    <property type="term" value="F:hydrolase activity"/>
    <property type="evidence" value="ECO:0007669"/>
    <property type="project" value="UniProtKB-KW"/>
</dbReference>
<dbReference type="InterPro" id="IPR029058">
    <property type="entry name" value="AB_hydrolase_fold"/>
</dbReference>
<dbReference type="RefSeq" id="XP_062624334.1">
    <property type="nucleotide sequence ID" value="XM_062768350.1"/>
</dbReference>
<evidence type="ECO:0000256" key="2">
    <source>
        <dbReference type="ARBA" id="ARBA00022801"/>
    </source>
</evidence>
<dbReference type="Proteomes" id="UP000827549">
    <property type="component" value="Chromosome 2"/>
</dbReference>
<protein>
    <recommendedName>
        <fullName evidence="3">Carboxylic ester hydrolase</fullName>
        <ecNumber evidence="3">3.1.1.-</ecNumber>
    </recommendedName>
</protein>
<proteinExistence type="inferred from homology"/>
<feature type="signal peptide" evidence="3">
    <location>
        <begin position="1"/>
        <end position="18"/>
    </location>
</feature>
<reference evidence="6" key="1">
    <citation type="submission" date="2023-10" db="EMBL/GenBank/DDBJ databases">
        <authorList>
            <person name="Noh H."/>
        </authorList>
    </citation>
    <scope>NUCLEOTIDE SEQUENCE</scope>
    <source>
        <strain evidence="6">DUCC4014</strain>
    </source>
</reference>
<dbReference type="Pfam" id="PF00135">
    <property type="entry name" value="COesterase"/>
    <property type="match status" value="1"/>
</dbReference>
<feature type="domain" description="Carboxylesterase type B" evidence="5">
    <location>
        <begin position="44"/>
        <end position="514"/>
    </location>
</feature>
<evidence type="ECO:0000256" key="4">
    <source>
        <dbReference type="SAM" id="MobiDB-lite"/>
    </source>
</evidence>
<dbReference type="Gene3D" id="3.40.50.1820">
    <property type="entry name" value="alpha/beta hydrolase"/>
    <property type="match status" value="1"/>
</dbReference>
<dbReference type="EC" id="3.1.1.-" evidence="3"/>
<evidence type="ECO:0000256" key="3">
    <source>
        <dbReference type="RuleBase" id="RU361235"/>
    </source>
</evidence>